<dbReference type="Gene3D" id="2.130.10.10">
    <property type="entry name" value="YVTN repeat-like/Quinoprotein amine dehydrogenase"/>
    <property type="match status" value="1"/>
</dbReference>
<dbReference type="InterPro" id="IPR001680">
    <property type="entry name" value="WD40_rpt"/>
</dbReference>
<accession>A0AAW0F5H7</accession>
<sequence length="329" mass="34011">MSAALTPVHAVPLAHPPGLYPNNMCTHRGGAYASYAAESAVHTVQVATGAPCFRPLRFTEGRVHHLAAVNDAATQDVVLVVVLSARLVVLVVNGQQTHALSEPCGDAALTCAAAARVAGSEEMVVAVGASQGRLARCRLTSQGRRVEGAEEVTELAPAHGGRGITAIDLECITGGPATSVAMASGDAGGHVVLWTDGHPVQTVAPECDADAVTCVRLIASSNAVAVAYGGGQLRLIQRSSGAVAVTIQAHSRWIHTLVYSPARQWLATAAEDGQLYVWSVTAVDANRVCVAHGAVKDELPTGLAILEDERALLLTSYDVATLRTFAIPG</sequence>
<feature type="domain" description="WD repeat-containing protein 54 beta-propeller" evidence="4">
    <location>
        <begin position="93"/>
        <end position="326"/>
    </location>
</feature>
<keyword evidence="1 3" id="KW-0853">WD repeat</keyword>
<evidence type="ECO:0000313" key="6">
    <source>
        <dbReference type="Proteomes" id="UP001430356"/>
    </source>
</evidence>
<dbReference type="Pfam" id="PF21031">
    <property type="entry name" value="WDR54"/>
    <property type="match status" value="1"/>
</dbReference>
<comment type="caution">
    <text evidence="5">The sequence shown here is derived from an EMBL/GenBank/DDBJ whole genome shotgun (WGS) entry which is preliminary data.</text>
</comment>
<dbReference type="AlphaFoldDB" id="A0AAW0F5H7"/>
<evidence type="ECO:0000256" key="2">
    <source>
        <dbReference type="ARBA" id="ARBA00022737"/>
    </source>
</evidence>
<dbReference type="InterPro" id="IPR011047">
    <property type="entry name" value="Quinoprotein_ADH-like_sf"/>
</dbReference>
<gene>
    <name evidence="5" type="ORF">NESM_000204700</name>
</gene>
<dbReference type="InterPro" id="IPR051179">
    <property type="entry name" value="WD_repeat_multifunction"/>
</dbReference>
<dbReference type="PROSITE" id="PS50294">
    <property type="entry name" value="WD_REPEATS_REGION"/>
    <property type="match status" value="1"/>
</dbReference>
<dbReference type="InterPro" id="IPR015943">
    <property type="entry name" value="WD40/YVTN_repeat-like_dom_sf"/>
</dbReference>
<protein>
    <submittedName>
        <fullName evidence="5">WD domain, G-beta repeat</fullName>
    </submittedName>
</protein>
<dbReference type="InterPro" id="IPR049546">
    <property type="entry name" value="WDR54_beta_prop"/>
</dbReference>
<proteinExistence type="predicted"/>
<evidence type="ECO:0000256" key="3">
    <source>
        <dbReference type="PROSITE-ProRule" id="PRU00221"/>
    </source>
</evidence>
<name>A0AAW0F5H7_9TRYP</name>
<evidence type="ECO:0000259" key="4">
    <source>
        <dbReference type="Pfam" id="PF21031"/>
    </source>
</evidence>
<dbReference type="Proteomes" id="UP001430356">
    <property type="component" value="Unassembled WGS sequence"/>
</dbReference>
<reference evidence="5 6" key="1">
    <citation type="journal article" date="2021" name="MBio">
        <title>A New Model Trypanosomatid, Novymonas esmeraldas: Genomic Perception of Its 'Candidatus Pandoraea novymonadis' Endosymbiont.</title>
        <authorList>
            <person name="Zakharova A."/>
            <person name="Saura A."/>
            <person name="Butenko A."/>
            <person name="Podesvova L."/>
            <person name="Warmusova S."/>
            <person name="Kostygov A.Y."/>
            <person name="Nenarokova A."/>
            <person name="Lukes J."/>
            <person name="Opperdoes F.R."/>
            <person name="Yurchenko V."/>
        </authorList>
    </citation>
    <scope>NUCLEOTIDE SEQUENCE [LARGE SCALE GENOMIC DNA]</scope>
    <source>
        <strain evidence="5 6">E262AT.01</strain>
    </source>
</reference>
<dbReference type="EMBL" id="JAECZO010000015">
    <property type="protein sequence ID" value="KAK7201420.1"/>
    <property type="molecule type" value="Genomic_DNA"/>
</dbReference>
<dbReference type="SMART" id="SM00320">
    <property type="entry name" value="WD40"/>
    <property type="match status" value="2"/>
</dbReference>
<organism evidence="5 6">
    <name type="scientific">Novymonas esmeraldas</name>
    <dbReference type="NCBI Taxonomy" id="1808958"/>
    <lineage>
        <taxon>Eukaryota</taxon>
        <taxon>Discoba</taxon>
        <taxon>Euglenozoa</taxon>
        <taxon>Kinetoplastea</taxon>
        <taxon>Metakinetoplastina</taxon>
        <taxon>Trypanosomatida</taxon>
        <taxon>Trypanosomatidae</taxon>
        <taxon>Novymonas</taxon>
    </lineage>
</organism>
<evidence type="ECO:0000313" key="5">
    <source>
        <dbReference type="EMBL" id="KAK7201420.1"/>
    </source>
</evidence>
<feature type="repeat" description="WD" evidence="3">
    <location>
        <begin position="247"/>
        <end position="288"/>
    </location>
</feature>
<dbReference type="PROSITE" id="PS50082">
    <property type="entry name" value="WD_REPEATS_2"/>
    <property type="match status" value="1"/>
</dbReference>
<dbReference type="SUPFAM" id="SSF50998">
    <property type="entry name" value="Quinoprotein alcohol dehydrogenase-like"/>
    <property type="match status" value="1"/>
</dbReference>
<evidence type="ECO:0000256" key="1">
    <source>
        <dbReference type="ARBA" id="ARBA00022574"/>
    </source>
</evidence>
<dbReference type="PANTHER" id="PTHR19857">
    <property type="entry name" value="MITOCHONDRIAL DIVISION PROTEIN 1-RELATED"/>
    <property type="match status" value="1"/>
</dbReference>
<keyword evidence="6" id="KW-1185">Reference proteome</keyword>
<keyword evidence="2" id="KW-0677">Repeat</keyword>
<dbReference type="PANTHER" id="PTHR19857:SF21">
    <property type="entry name" value="ANAPHASE-PROMOTING COMPLEX SUBUNIT 4 WD40 DOMAIN-CONTAINING PROTEIN"/>
    <property type="match status" value="1"/>
</dbReference>